<evidence type="ECO:0000256" key="1">
    <source>
        <dbReference type="ARBA" id="ARBA00009881"/>
    </source>
</evidence>
<sequence length="326" mass="35365">MSSLAKIFEPLSLPVVAAPMFLISGPKLVTECCKNGIVGTFPALNQRTTEGFDAWLTEIEDDLKAHEDRTGQKAAPFGVNLIVHRTNPRVMPDLEVVVKHKVPIVITSLGAVSELVDAVHSYGGLVFHDVIKRRHAEKAAEAGVDGLILVSAGAGGHGGTLNPIAFVSEIRSFFDKTILLSGCLSNGRDVATALQMGADLAYMGTRFINTTESKADKEYQQMIIDSETKDIVYTAAVSGVHANFMRDSLEAAGIPEARWQQSKKIDFGEELDAAQAEARAWKTIWSAGQGVTSIDDVLPVGELVNKLKSEFRQAVEDQERNLQRYG</sequence>
<protein>
    <submittedName>
        <fullName evidence="6">Nitronate monooxygenase</fullName>
    </submittedName>
</protein>
<name>A0A2D0N881_FLAN2</name>
<evidence type="ECO:0000256" key="2">
    <source>
        <dbReference type="ARBA" id="ARBA00022630"/>
    </source>
</evidence>
<dbReference type="RefSeq" id="WP_099152179.1">
    <property type="nucleotide sequence ID" value="NZ_PDUD01000025.1"/>
</dbReference>
<evidence type="ECO:0000256" key="5">
    <source>
        <dbReference type="ARBA" id="ARBA00023033"/>
    </source>
</evidence>
<keyword evidence="5 6" id="KW-0503">Monooxygenase</keyword>
<dbReference type="AlphaFoldDB" id="A0A2D0N881"/>
<keyword evidence="4" id="KW-0560">Oxidoreductase</keyword>
<dbReference type="InterPro" id="IPR013785">
    <property type="entry name" value="Aldolase_TIM"/>
</dbReference>
<dbReference type="PANTHER" id="PTHR42747:SF4">
    <property type="entry name" value="BLR1330 PROTEIN"/>
    <property type="match status" value="1"/>
</dbReference>
<reference evidence="6 7" key="1">
    <citation type="submission" date="2017-10" db="EMBL/GenBank/DDBJ databases">
        <title>The draft genome sequence of Lewinella nigricans NBRC 102662.</title>
        <authorList>
            <person name="Wang K."/>
        </authorList>
    </citation>
    <scope>NUCLEOTIDE SEQUENCE [LARGE SCALE GENOMIC DNA]</scope>
    <source>
        <strain evidence="6 7">NBRC 102662</strain>
    </source>
</reference>
<evidence type="ECO:0000256" key="4">
    <source>
        <dbReference type="ARBA" id="ARBA00023002"/>
    </source>
</evidence>
<dbReference type="GO" id="GO:0018580">
    <property type="term" value="F:nitronate monooxygenase activity"/>
    <property type="evidence" value="ECO:0007669"/>
    <property type="project" value="InterPro"/>
</dbReference>
<keyword evidence="2" id="KW-0285">Flavoprotein</keyword>
<evidence type="ECO:0000313" key="7">
    <source>
        <dbReference type="Proteomes" id="UP000223913"/>
    </source>
</evidence>
<dbReference type="Proteomes" id="UP000223913">
    <property type="component" value="Unassembled WGS sequence"/>
</dbReference>
<dbReference type="PANTHER" id="PTHR42747">
    <property type="entry name" value="NITRONATE MONOOXYGENASE-RELATED"/>
    <property type="match status" value="1"/>
</dbReference>
<keyword evidence="3" id="KW-0288">FMN</keyword>
<gene>
    <name evidence="6" type="ORF">CRP01_21625</name>
</gene>
<organism evidence="6 7">
    <name type="scientific">Flavilitoribacter nigricans (strain ATCC 23147 / DSM 23189 / NBRC 102662 / NCIMB 1420 / SS-2)</name>
    <name type="common">Lewinella nigricans</name>
    <dbReference type="NCBI Taxonomy" id="1122177"/>
    <lineage>
        <taxon>Bacteria</taxon>
        <taxon>Pseudomonadati</taxon>
        <taxon>Bacteroidota</taxon>
        <taxon>Saprospiria</taxon>
        <taxon>Saprospirales</taxon>
        <taxon>Lewinellaceae</taxon>
        <taxon>Flavilitoribacter</taxon>
    </lineage>
</organism>
<dbReference type="Pfam" id="PF03060">
    <property type="entry name" value="NMO"/>
    <property type="match status" value="1"/>
</dbReference>
<dbReference type="EMBL" id="PDUD01000025">
    <property type="protein sequence ID" value="PHN04606.1"/>
    <property type="molecule type" value="Genomic_DNA"/>
</dbReference>
<comment type="similarity">
    <text evidence="1">Belongs to the nitronate monooxygenase family. NMO class I subfamily.</text>
</comment>
<dbReference type="InterPro" id="IPR004136">
    <property type="entry name" value="NMO"/>
</dbReference>
<dbReference type="OrthoDB" id="9778912at2"/>
<dbReference type="SUPFAM" id="SSF51412">
    <property type="entry name" value="Inosine monophosphate dehydrogenase (IMPDH)"/>
    <property type="match status" value="1"/>
</dbReference>
<dbReference type="CDD" id="cd04730">
    <property type="entry name" value="NPD_like"/>
    <property type="match status" value="1"/>
</dbReference>
<evidence type="ECO:0000313" key="6">
    <source>
        <dbReference type="EMBL" id="PHN04606.1"/>
    </source>
</evidence>
<comment type="caution">
    <text evidence="6">The sequence shown here is derived from an EMBL/GenBank/DDBJ whole genome shotgun (WGS) entry which is preliminary data.</text>
</comment>
<accession>A0A2D0N881</accession>
<proteinExistence type="inferred from homology"/>
<evidence type="ECO:0000256" key="3">
    <source>
        <dbReference type="ARBA" id="ARBA00022643"/>
    </source>
</evidence>
<dbReference type="FunFam" id="3.20.20.70:FF:000210">
    <property type="entry name" value="2-nitropropane dioxygenase"/>
    <property type="match status" value="1"/>
</dbReference>
<dbReference type="Gene3D" id="3.20.20.70">
    <property type="entry name" value="Aldolase class I"/>
    <property type="match status" value="1"/>
</dbReference>
<keyword evidence="7" id="KW-1185">Reference proteome</keyword>